<evidence type="ECO:0000256" key="3">
    <source>
        <dbReference type="PIRNR" id="PIRNR001365"/>
    </source>
</evidence>
<dbReference type="PANTHER" id="PTHR12128:SF66">
    <property type="entry name" value="4-HYDROXY-2-OXOGLUTARATE ALDOLASE, MITOCHONDRIAL"/>
    <property type="match status" value="1"/>
</dbReference>
<comment type="caution">
    <text evidence="4">The sequence shown here is derived from an EMBL/GenBank/DDBJ whole genome shotgun (WGS) entry which is preliminary data.</text>
</comment>
<dbReference type="Proteomes" id="UP001299970">
    <property type="component" value="Unassembled WGS sequence"/>
</dbReference>
<sequence>MSSSREPLSAGVWGVLATPLSADGSAVDTESLARQVQHYARIGATGLTVLGVFGEAARLTPDERRTVVETVVAADPQLPLVVGVSALETDAACAEADNVLDLVDGRLAGLMVQVASPDPAELARQLTTVADRTGQGIVVQDYPIMSGVSIAARDLVDAVRRVHAVTAVKSESSPSPPAVAELVAGVEVPVFGGLGGTCLLDELAVGAAGAMTGFSVPEGLLACVAAYRSGGFGAARDVWRDYLPLVNFEFQQGIALGLRKHSLVLRGLIRHDAVRPPARAIPPRILELLAEHLRSTPGDVLEGAAASGREG</sequence>
<evidence type="ECO:0000313" key="4">
    <source>
        <dbReference type="EMBL" id="MCH6166320.1"/>
    </source>
</evidence>
<name>A0ABS9TCQ9_9PSEU</name>
<dbReference type="PANTHER" id="PTHR12128">
    <property type="entry name" value="DIHYDRODIPICOLINATE SYNTHASE"/>
    <property type="match status" value="1"/>
</dbReference>
<evidence type="ECO:0000313" key="5">
    <source>
        <dbReference type="Proteomes" id="UP001299970"/>
    </source>
</evidence>
<gene>
    <name evidence="4" type="ORF">MMF94_11550</name>
</gene>
<dbReference type="Pfam" id="PF00701">
    <property type="entry name" value="DHDPS"/>
    <property type="match status" value="1"/>
</dbReference>
<protein>
    <submittedName>
        <fullName evidence="4">Dihydrodipicolinate synthase family protein</fullName>
    </submittedName>
</protein>
<dbReference type="RefSeq" id="WP_241036354.1">
    <property type="nucleotide sequence ID" value="NZ_BAAAJF010000002.1"/>
</dbReference>
<dbReference type="InterPro" id="IPR002220">
    <property type="entry name" value="DapA-like"/>
</dbReference>
<dbReference type="InterPro" id="IPR013785">
    <property type="entry name" value="Aldolase_TIM"/>
</dbReference>
<accession>A0ABS9TCQ9</accession>
<dbReference type="PIRSF" id="PIRSF001365">
    <property type="entry name" value="DHDPS"/>
    <property type="match status" value="1"/>
</dbReference>
<dbReference type="SMART" id="SM01130">
    <property type="entry name" value="DHDPS"/>
    <property type="match status" value="1"/>
</dbReference>
<evidence type="ECO:0000256" key="1">
    <source>
        <dbReference type="ARBA" id="ARBA00007592"/>
    </source>
</evidence>
<dbReference type="EMBL" id="JAKXMK010000009">
    <property type="protein sequence ID" value="MCH6166320.1"/>
    <property type="molecule type" value="Genomic_DNA"/>
</dbReference>
<comment type="similarity">
    <text evidence="1 3">Belongs to the DapA family.</text>
</comment>
<keyword evidence="5" id="KW-1185">Reference proteome</keyword>
<evidence type="ECO:0000256" key="2">
    <source>
        <dbReference type="ARBA" id="ARBA00023239"/>
    </source>
</evidence>
<dbReference type="Gene3D" id="3.20.20.70">
    <property type="entry name" value="Aldolase class I"/>
    <property type="match status" value="1"/>
</dbReference>
<proteinExistence type="inferred from homology"/>
<dbReference type="SUPFAM" id="SSF51569">
    <property type="entry name" value="Aldolase"/>
    <property type="match status" value="1"/>
</dbReference>
<organism evidence="4 5">
    <name type="scientific">Pseudonocardia alaniniphila</name>
    <dbReference type="NCBI Taxonomy" id="75291"/>
    <lineage>
        <taxon>Bacteria</taxon>
        <taxon>Bacillati</taxon>
        <taxon>Actinomycetota</taxon>
        <taxon>Actinomycetes</taxon>
        <taxon>Pseudonocardiales</taxon>
        <taxon>Pseudonocardiaceae</taxon>
        <taxon>Pseudonocardia</taxon>
    </lineage>
</organism>
<dbReference type="CDD" id="cd00408">
    <property type="entry name" value="DHDPS-like"/>
    <property type="match status" value="1"/>
</dbReference>
<keyword evidence="2 3" id="KW-0456">Lyase</keyword>
<reference evidence="4 5" key="1">
    <citation type="submission" date="2022-03" db="EMBL/GenBank/DDBJ databases">
        <title>Pseudonocardia alaer sp. nov., a novel actinomycete isolated from reed forest soil.</title>
        <authorList>
            <person name="Wang L."/>
        </authorList>
    </citation>
    <scope>NUCLEOTIDE SEQUENCE [LARGE SCALE GENOMIC DNA]</scope>
    <source>
        <strain evidence="4 5">Y-16303</strain>
    </source>
</reference>